<dbReference type="Gene3D" id="3.40.50.1110">
    <property type="entry name" value="SGNH hydrolase"/>
    <property type="match status" value="1"/>
</dbReference>
<dbReference type="GeneID" id="85351911"/>
<gene>
    <name evidence="3" type="ORF">EV420DRAFT_1298880</name>
</gene>
<feature type="chain" id="PRO_5041378373" evidence="2">
    <location>
        <begin position="18"/>
        <end position="323"/>
    </location>
</feature>
<keyword evidence="1" id="KW-0378">Hydrolase</keyword>
<evidence type="ECO:0000313" key="4">
    <source>
        <dbReference type="Proteomes" id="UP001175211"/>
    </source>
</evidence>
<dbReference type="PANTHER" id="PTHR45648:SF22">
    <property type="entry name" value="GDSL LIPASE_ACYLHYDROLASE FAMILY PROTEIN (AFU_ORTHOLOGUE AFUA_4G14700)"/>
    <property type="match status" value="1"/>
</dbReference>
<dbReference type="Proteomes" id="UP001175211">
    <property type="component" value="Unassembled WGS sequence"/>
</dbReference>
<evidence type="ECO:0000313" key="3">
    <source>
        <dbReference type="EMBL" id="KAK0470457.1"/>
    </source>
</evidence>
<evidence type="ECO:0000256" key="2">
    <source>
        <dbReference type="SAM" id="SignalP"/>
    </source>
</evidence>
<dbReference type="RefSeq" id="XP_060340250.1">
    <property type="nucleotide sequence ID" value="XM_060468363.1"/>
</dbReference>
<dbReference type="Pfam" id="PF00657">
    <property type="entry name" value="Lipase_GDSL"/>
    <property type="match status" value="1"/>
</dbReference>
<dbReference type="PANTHER" id="PTHR45648">
    <property type="entry name" value="GDSL LIPASE/ACYLHYDROLASE FAMILY PROTEIN (AFU_ORTHOLOGUE AFUA_4G14700)"/>
    <property type="match status" value="1"/>
</dbReference>
<dbReference type="GO" id="GO:0016788">
    <property type="term" value="F:hydrolase activity, acting on ester bonds"/>
    <property type="evidence" value="ECO:0007669"/>
    <property type="project" value="InterPro"/>
</dbReference>
<dbReference type="AlphaFoldDB" id="A0AA39TUE7"/>
<keyword evidence="4" id="KW-1185">Reference proteome</keyword>
<sequence>MSFQVPLLLSLPLLSFTIQVKNLVTFGDSYTDITTMGDGGTMWPVYAAGYANLQLFPFARAGATSTHHATTQSRRRPRRILLAPFRPFPSIFESQLPLYFAEKHNGSIVLDPEETLYTQWIGTNDIGVYSLVTGSNNASIVDVVGCMLDWVRVLYKDGARIFLLQNMVPLNEAILYAPNSYPNHYFNGPRNTTEWSVFIRELVLSGNALSRAMLRAVVPEVPGAHIGIFDLHGLFQDIHDNPAEYLNGTAPFNVTGAVLSCIAPEEGQAGSLQCTTVFGTDRDSYLWWVYDELHPSEQADRIVAREIAKVARGQESKWATWIS</sequence>
<organism evidence="3 4">
    <name type="scientific">Armillaria tabescens</name>
    <name type="common">Ringless honey mushroom</name>
    <name type="synonym">Agaricus tabescens</name>
    <dbReference type="NCBI Taxonomy" id="1929756"/>
    <lineage>
        <taxon>Eukaryota</taxon>
        <taxon>Fungi</taxon>
        <taxon>Dikarya</taxon>
        <taxon>Basidiomycota</taxon>
        <taxon>Agaricomycotina</taxon>
        <taxon>Agaricomycetes</taxon>
        <taxon>Agaricomycetidae</taxon>
        <taxon>Agaricales</taxon>
        <taxon>Marasmiineae</taxon>
        <taxon>Physalacriaceae</taxon>
        <taxon>Desarmillaria</taxon>
    </lineage>
</organism>
<comment type="caution">
    <text evidence="3">The sequence shown here is derived from an EMBL/GenBank/DDBJ whole genome shotgun (WGS) entry which is preliminary data.</text>
</comment>
<dbReference type="EMBL" id="JAUEPS010000001">
    <property type="protein sequence ID" value="KAK0470457.1"/>
    <property type="molecule type" value="Genomic_DNA"/>
</dbReference>
<dbReference type="InterPro" id="IPR001087">
    <property type="entry name" value="GDSL"/>
</dbReference>
<accession>A0AA39TUE7</accession>
<keyword evidence="2" id="KW-0732">Signal</keyword>
<dbReference type="SUPFAM" id="SSF52266">
    <property type="entry name" value="SGNH hydrolase"/>
    <property type="match status" value="1"/>
</dbReference>
<reference evidence="3" key="1">
    <citation type="submission" date="2023-06" db="EMBL/GenBank/DDBJ databases">
        <authorList>
            <consortium name="Lawrence Berkeley National Laboratory"/>
            <person name="Ahrendt S."/>
            <person name="Sahu N."/>
            <person name="Indic B."/>
            <person name="Wong-Bajracharya J."/>
            <person name="Merenyi Z."/>
            <person name="Ke H.-M."/>
            <person name="Monk M."/>
            <person name="Kocsube S."/>
            <person name="Drula E."/>
            <person name="Lipzen A."/>
            <person name="Balint B."/>
            <person name="Henrissat B."/>
            <person name="Andreopoulos B."/>
            <person name="Martin F.M."/>
            <person name="Harder C.B."/>
            <person name="Rigling D."/>
            <person name="Ford K.L."/>
            <person name="Foster G.D."/>
            <person name="Pangilinan J."/>
            <person name="Papanicolaou A."/>
            <person name="Barry K."/>
            <person name="LaButti K."/>
            <person name="Viragh M."/>
            <person name="Koriabine M."/>
            <person name="Yan M."/>
            <person name="Riley R."/>
            <person name="Champramary S."/>
            <person name="Plett K.L."/>
            <person name="Tsai I.J."/>
            <person name="Slot J."/>
            <person name="Sipos G."/>
            <person name="Plett J."/>
            <person name="Nagy L.G."/>
            <person name="Grigoriev I.V."/>
        </authorList>
    </citation>
    <scope>NUCLEOTIDE SEQUENCE</scope>
    <source>
        <strain evidence="3">CCBAS 213</strain>
    </source>
</reference>
<proteinExistence type="predicted"/>
<dbReference type="InterPro" id="IPR051058">
    <property type="entry name" value="GDSL_Est/Lipase"/>
</dbReference>
<name>A0AA39TUE7_ARMTA</name>
<protein>
    <submittedName>
        <fullName evidence="3">Carbohydrate esterase family 16 protein</fullName>
    </submittedName>
</protein>
<dbReference type="InterPro" id="IPR036514">
    <property type="entry name" value="SGNH_hydro_sf"/>
</dbReference>
<feature type="signal peptide" evidence="2">
    <location>
        <begin position="1"/>
        <end position="17"/>
    </location>
</feature>
<evidence type="ECO:0000256" key="1">
    <source>
        <dbReference type="ARBA" id="ARBA00022801"/>
    </source>
</evidence>